<sequence length="385" mass="42852">MTQRKRVLFLFNHDAAHQAAHIAGIMAQLALNHPAIEAIAATGNPAIEAQIRKLVSREAADAITFADLSLPAAYEALLAIPNAILPAKRLARLRTNEALFASVDMLVSTERTCLRVKDRLGERAPLFVYVPHGSGDRNVAYHPDLSRFDYHLLSGQKLVDEMVAHGIVREDQCRVIGYAKFDTVAEDAGANLFPNDKPTILYNPHFDPRLSSWYDMGPQLLEALARMGDRFNVVFAPHVMLWRKKLHISPEYHIARRRPDIPADIAEQSNVLIDTASPALFDMTYTTGSDIYIGDVSSQVYEFLRNPKTCIFIDAAGDGKDAYPFWANGPVVRSVGEVVSALDDWEKLGSDYRARQQELFRYTIDHDPARSASERGAQAIAEILA</sequence>
<evidence type="ECO:0000313" key="1">
    <source>
        <dbReference type="EMBL" id="MBX7457478.1"/>
    </source>
</evidence>
<proteinExistence type="predicted"/>
<protein>
    <recommendedName>
        <fullName evidence="3">Glycosyl transferase</fullName>
    </recommendedName>
</protein>
<dbReference type="EMBL" id="JAIGNK010000001">
    <property type="protein sequence ID" value="MBX7457478.1"/>
    <property type="molecule type" value="Genomic_DNA"/>
</dbReference>
<dbReference type="InterPro" id="IPR043148">
    <property type="entry name" value="TagF_C"/>
</dbReference>
<comment type="caution">
    <text evidence="1">The sequence shown here is derived from an EMBL/GenBank/DDBJ whole genome shotgun (WGS) entry which is preliminary data.</text>
</comment>
<gene>
    <name evidence="1" type="ORF">K3152_04390</name>
</gene>
<dbReference type="Gene3D" id="3.40.50.12580">
    <property type="match status" value="1"/>
</dbReference>
<dbReference type="Proteomes" id="UP000783253">
    <property type="component" value="Unassembled WGS sequence"/>
</dbReference>
<organism evidence="1 2">
    <name type="scientific">Qipengyuania polymorpha</name>
    <dbReference type="NCBI Taxonomy" id="2867234"/>
    <lineage>
        <taxon>Bacteria</taxon>
        <taxon>Pseudomonadati</taxon>
        <taxon>Pseudomonadota</taxon>
        <taxon>Alphaproteobacteria</taxon>
        <taxon>Sphingomonadales</taxon>
        <taxon>Erythrobacteraceae</taxon>
        <taxon>Qipengyuania</taxon>
    </lineage>
</organism>
<accession>A0ABS7J1Z2</accession>
<name>A0ABS7J1Z2_9SPHN</name>
<keyword evidence="2" id="KW-1185">Reference proteome</keyword>
<dbReference type="RefSeq" id="WP_221572780.1">
    <property type="nucleotide sequence ID" value="NZ_JAIGNK010000001.1"/>
</dbReference>
<evidence type="ECO:0000313" key="2">
    <source>
        <dbReference type="Proteomes" id="UP000783253"/>
    </source>
</evidence>
<reference evidence="1 2" key="1">
    <citation type="submission" date="2021-08" db="EMBL/GenBank/DDBJ databases">
        <title>Comparative Genomics Analysis of the Genus Qipengyuania Reveals Extensive Genetic Diversity and Metabolic Versatility, Including the Description of Fifteen Novel Species.</title>
        <authorList>
            <person name="Liu Y."/>
        </authorList>
    </citation>
    <scope>NUCLEOTIDE SEQUENCE [LARGE SCALE GENOMIC DNA]</scope>
    <source>
        <strain evidence="1 2">1NDH17</strain>
    </source>
</reference>
<evidence type="ECO:0008006" key="3">
    <source>
        <dbReference type="Google" id="ProtNLM"/>
    </source>
</evidence>